<dbReference type="OrthoDB" id="5876240at2759"/>
<evidence type="ECO:0000313" key="3">
    <source>
        <dbReference type="Proteomes" id="UP000691718"/>
    </source>
</evidence>
<reference evidence="2" key="1">
    <citation type="submission" date="2021-04" db="EMBL/GenBank/DDBJ databases">
        <authorList>
            <person name="Tunstrom K."/>
        </authorList>
    </citation>
    <scope>NUCLEOTIDE SEQUENCE</scope>
</reference>
<accession>A0A8S3WLU8</accession>
<name>A0A8S3WLU8_PARAO</name>
<sequence length="437" mass="50578">MKNFDDEDIRRVLEESDGEDSLFNVYDHEEIVEDDDVDIDEREEETVEAIAREVQHDGEMGHDEPTRQNLLFDVNTDLYTIFRKIVDDDVLKLMVQQTNLYAARLLQELAKPHSRKKRWSDVDESEMLKFLGVILLMGIIPFPTIESYWKKDVIYYHPLLHNIKMSYNRFTLILKCWHFCDNEASGRENDRLYKISPLLDLIIDNSRSIYTPGDTIVVDESMVHFRGRLIFRQFIPSKSHKYGIKIYKLCTVDGFTWGYQKYSGQSEQLFGLDTTGTIVVKLAEGLLDEGRCMVTDNYYTSVPLAEFLLSRNTDICGTLNKKRRGIPKDVTNAALQVGEIAVKQKKNENITVLKWKDKRDVCILSTCHVKGLSMTTARTPKLKPDMILTYNKAKKGIDIADQLSSYNMPVRKTLIWYKKSCNGFAGHSSDKLYDNFQ</sequence>
<dbReference type="PANTHER" id="PTHR46599">
    <property type="entry name" value="PIGGYBAC TRANSPOSABLE ELEMENT-DERIVED PROTEIN 4"/>
    <property type="match status" value="1"/>
</dbReference>
<gene>
    <name evidence="2" type="ORF">PAPOLLO_LOCUS7915</name>
</gene>
<dbReference type="InterPro" id="IPR029526">
    <property type="entry name" value="PGBD"/>
</dbReference>
<feature type="domain" description="PiggyBac transposable element-derived protein" evidence="1">
    <location>
        <begin position="79"/>
        <end position="419"/>
    </location>
</feature>
<comment type="caution">
    <text evidence="2">The sequence shown here is derived from an EMBL/GenBank/DDBJ whole genome shotgun (WGS) entry which is preliminary data.</text>
</comment>
<dbReference type="AlphaFoldDB" id="A0A8S3WLU8"/>
<dbReference type="PANTHER" id="PTHR46599:SF3">
    <property type="entry name" value="PIGGYBAC TRANSPOSABLE ELEMENT-DERIVED PROTEIN 4"/>
    <property type="match status" value="1"/>
</dbReference>
<keyword evidence="3" id="KW-1185">Reference proteome</keyword>
<dbReference type="Pfam" id="PF13843">
    <property type="entry name" value="DDE_Tnp_1_7"/>
    <property type="match status" value="1"/>
</dbReference>
<proteinExistence type="predicted"/>
<organism evidence="2 3">
    <name type="scientific">Parnassius apollo</name>
    <name type="common">Apollo butterfly</name>
    <name type="synonym">Papilio apollo</name>
    <dbReference type="NCBI Taxonomy" id="110799"/>
    <lineage>
        <taxon>Eukaryota</taxon>
        <taxon>Metazoa</taxon>
        <taxon>Ecdysozoa</taxon>
        <taxon>Arthropoda</taxon>
        <taxon>Hexapoda</taxon>
        <taxon>Insecta</taxon>
        <taxon>Pterygota</taxon>
        <taxon>Neoptera</taxon>
        <taxon>Endopterygota</taxon>
        <taxon>Lepidoptera</taxon>
        <taxon>Glossata</taxon>
        <taxon>Ditrysia</taxon>
        <taxon>Papilionoidea</taxon>
        <taxon>Papilionidae</taxon>
        <taxon>Parnassiinae</taxon>
        <taxon>Parnassini</taxon>
        <taxon>Parnassius</taxon>
        <taxon>Parnassius</taxon>
    </lineage>
</organism>
<dbReference type="EMBL" id="CAJQZP010000547">
    <property type="protein sequence ID" value="CAG4968142.1"/>
    <property type="molecule type" value="Genomic_DNA"/>
</dbReference>
<evidence type="ECO:0000259" key="1">
    <source>
        <dbReference type="Pfam" id="PF13843"/>
    </source>
</evidence>
<dbReference type="Proteomes" id="UP000691718">
    <property type="component" value="Unassembled WGS sequence"/>
</dbReference>
<evidence type="ECO:0000313" key="2">
    <source>
        <dbReference type="EMBL" id="CAG4968142.1"/>
    </source>
</evidence>
<protein>
    <submittedName>
        <fullName evidence="2">(apollo) hypothetical protein</fullName>
    </submittedName>
</protein>